<accession>A0A7X0NIT3</accession>
<dbReference type="SUPFAM" id="SSF53850">
    <property type="entry name" value="Periplasmic binding protein-like II"/>
    <property type="match status" value="1"/>
</dbReference>
<evidence type="ECO:0008006" key="4">
    <source>
        <dbReference type="Google" id="ProtNLM"/>
    </source>
</evidence>
<dbReference type="EMBL" id="JACHHU010000025">
    <property type="protein sequence ID" value="MBB6544163.1"/>
    <property type="molecule type" value="Genomic_DNA"/>
</dbReference>
<name>A0A7X0NIT3_9GAMM</name>
<feature type="signal peptide" evidence="1">
    <location>
        <begin position="1"/>
        <end position="24"/>
    </location>
</feature>
<evidence type="ECO:0000313" key="3">
    <source>
        <dbReference type="Proteomes" id="UP000537141"/>
    </source>
</evidence>
<keyword evidence="3" id="KW-1185">Reference proteome</keyword>
<reference evidence="2 3" key="1">
    <citation type="submission" date="2020-08" db="EMBL/GenBank/DDBJ databases">
        <title>Genomic Encyclopedia of Type Strains, Phase IV (KMG-IV): sequencing the most valuable type-strain genomes for metagenomic binning, comparative biology and taxonomic classification.</title>
        <authorList>
            <person name="Goeker M."/>
        </authorList>
    </citation>
    <scope>NUCLEOTIDE SEQUENCE [LARGE SCALE GENOMIC DNA]</scope>
    <source>
        <strain evidence="2 3">DSM 26287</strain>
    </source>
</reference>
<evidence type="ECO:0000256" key="1">
    <source>
        <dbReference type="SAM" id="SignalP"/>
    </source>
</evidence>
<keyword evidence="1" id="KW-0732">Signal</keyword>
<dbReference type="RefSeq" id="WP_184425030.1">
    <property type="nucleotide sequence ID" value="NZ_AP027362.1"/>
</dbReference>
<dbReference type="AlphaFoldDB" id="A0A7X0NIT3"/>
<sequence length="246" mass="28455">MSAKFNFYWLLSLTILFAPISAKSDQVKDTDIIWATDTWINFTNKDGTGFYHEVMAKVFEGSAYNLTVEYLPWKRSLFYVKTNKANVSGALPKNDEYLFADIPILIQPLSILTRTSNQNLTLDQIQHLVGVYPEMHFDEVMQPDIVSYINGVSAHNRQDALALLQKGKVDYYLDARTVLEIKLASLPKEEQEKYHLQDLSKLSLYLVFSKDEKGRALKKYYDNTTKRLLADNELQPLYQKYHLIIP</sequence>
<comment type="caution">
    <text evidence="2">The sequence shown here is derived from an EMBL/GenBank/DDBJ whole genome shotgun (WGS) entry which is preliminary data.</text>
</comment>
<evidence type="ECO:0000313" key="2">
    <source>
        <dbReference type="EMBL" id="MBB6544163.1"/>
    </source>
</evidence>
<protein>
    <recommendedName>
        <fullName evidence="4">Solute-binding protein family 3/N-terminal domain-containing protein</fullName>
    </recommendedName>
</protein>
<proteinExistence type="predicted"/>
<gene>
    <name evidence="2" type="ORF">HNQ55_002691</name>
</gene>
<dbReference type="Proteomes" id="UP000537141">
    <property type="component" value="Unassembled WGS sequence"/>
</dbReference>
<feature type="chain" id="PRO_5031161117" description="Solute-binding protein family 3/N-terminal domain-containing protein" evidence="1">
    <location>
        <begin position="25"/>
        <end position="246"/>
    </location>
</feature>
<organism evidence="2 3">
    <name type="scientific">Thalassotalea piscium</name>
    <dbReference type="NCBI Taxonomy" id="1230533"/>
    <lineage>
        <taxon>Bacteria</taxon>
        <taxon>Pseudomonadati</taxon>
        <taxon>Pseudomonadota</taxon>
        <taxon>Gammaproteobacteria</taxon>
        <taxon>Alteromonadales</taxon>
        <taxon>Colwelliaceae</taxon>
        <taxon>Thalassotalea</taxon>
    </lineage>
</organism>
<dbReference type="Gene3D" id="3.40.190.10">
    <property type="entry name" value="Periplasmic binding protein-like II"/>
    <property type="match status" value="2"/>
</dbReference>